<feature type="transmembrane region" description="Helical" evidence="1">
    <location>
        <begin position="132"/>
        <end position="151"/>
    </location>
</feature>
<proteinExistence type="predicted"/>
<keyword evidence="1" id="KW-1133">Transmembrane helix</keyword>
<keyword evidence="3" id="KW-1185">Reference proteome</keyword>
<comment type="caution">
    <text evidence="2">The sequence shown here is derived from an EMBL/GenBank/DDBJ whole genome shotgun (WGS) entry which is preliminary data.</text>
</comment>
<name>A0A9P5YVW5_9AGAR</name>
<dbReference type="Proteomes" id="UP000807469">
    <property type="component" value="Unassembled WGS sequence"/>
</dbReference>
<evidence type="ECO:0000313" key="2">
    <source>
        <dbReference type="EMBL" id="KAF9476763.1"/>
    </source>
</evidence>
<sequence length="182" mass="20906">MSRSCLWAYVWTHIRDKGVISVLYTPVLTSLLPEYISHLIATPCISIPHRLSSLHIRPPSSDGPLFSFLHLPQKTYSASCVKFNGLLPEILTRFLHVVPLENLTVSTFTVRDLQVAHCENTSLSYLDEGRRWGQVFEGIIAALMFFSLVSFRTTMGRKDETEEEMEMIFWLKLNYIRSRAVL</sequence>
<dbReference type="AlphaFoldDB" id="A0A9P5YVW5"/>
<keyword evidence="1" id="KW-0472">Membrane</keyword>
<organism evidence="2 3">
    <name type="scientific">Pholiota conissans</name>
    <dbReference type="NCBI Taxonomy" id="109636"/>
    <lineage>
        <taxon>Eukaryota</taxon>
        <taxon>Fungi</taxon>
        <taxon>Dikarya</taxon>
        <taxon>Basidiomycota</taxon>
        <taxon>Agaricomycotina</taxon>
        <taxon>Agaricomycetes</taxon>
        <taxon>Agaricomycetidae</taxon>
        <taxon>Agaricales</taxon>
        <taxon>Agaricineae</taxon>
        <taxon>Strophariaceae</taxon>
        <taxon>Pholiota</taxon>
    </lineage>
</organism>
<protein>
    <submittedName>
        <fullName evidence="2">Uncharacterized protein</fullName>
    </submittedName>
</protein>
<gene>
    <name evidence="2" type="ORF">BDN70DRAFT_153370</name>
</gene>
<dbReference type="EMBL" id="MU155283">
    <property type="protein sequence ID" value="KAF9476763.1"/>
    <property type="molecule type" value="Genomic_DNA"/>
</dbReference>
<evidence type="ECO:0000256" key="1">
    <source>
        <dbReference type="SAM" id="Phobius"/>
    </source>
</evidence>
<reference evidence="2" key="1">
    <citation type="submission" date="2020-11" db="EMBL/GenBank/DDBJ databases">
        <authorList>
            <consortium name="DOE Joint Genome Institute"/>
            <person name="Ahrendt S."/>
            <person name="Riley R."/>
            <person name="Andreopoulos W."/>
            <person name="Labutti K."/>
            <person name="Pangilinan J."/>
            <person name="Ruiz-Duenas F.J."/>
            <person name="Barrasa J.M."/>
            <person name="Sanchez-Garcia M."/>
            <person name="Camarero S."/>
            <person name="Miyauchi S."/>
            <person name="Serrano A."/>
            <person name="Linde D."/>
            <person name="Babiker R."/>
            <person name="Drula E."/>
            <person name="Ayuso-Fernandez I."/>
            <person name="Pacheco R."/>
            <person name="Padilla G."/>
            <person name="Ferreira P."/>
            <person name="Barriuso J."/>
            <person name="Kellner H."/>
            <person name="Castanera R."/>
            <person name="Alfaro M."/>
            <person name="Ramirez L."/>
            <person name="Pisabarro A.G."/>
            <person name="Kuo A."/>
            <person name="Tritt A."/>
            <person name="Lipzen A."/>
            <person name="He G."/>
            <person name="Yan M."/>
            <person name="Ng V."/>
            <person name="Cullen D."/>
            <person name="Martin F."/>
            <person name="Rosso M.-N."/>
            <person name="Henrissat B."/>
            <person name="Hibbett D."/>
            <person name="Martinez A.T."/>
            <person name="Grigoriev I.V."/>
        </authorList>
    </citation>
    <scope>NUCLEOTIDE SEQUENCE</scope>
    <source>
        <strain evidence="2">CIRM-BRFM 674</strain>
    </source>
</reference>
<evidence type="ECO:0000313" key="3">
    <source>
        <dbReference type="Proteomes" id="UP000807469"/>
    </source>
</evidence>
<accession>A0A9P5YVW5</accession>
<keyword evidence="1" id="KW-0812">Transmembrane</keyword>